<feature type="domain" description="HAMP" evidence="14">
    <location>
        <begin position="204"/>
        <end position="255"/>
    </location>
</feature>
<dbReference type="AlphaFoldDB" id="A0A916U2R8"/>
<protein>
    <recommendedName>
        <fullName evidence="3">histidine kinase</fullName>
        <ecNumber evidence="3">2.7.13.3</ecNumber>
    </recommendedName>
</protein>
<evidence type="ECO:0000256" key="12">
    <source>
        <dbReference type="SAM" id="Phobius"/>
    </source>
</evidence>
<keyword evidence="5" id="KW-0597">Phosphoprotein</keyword>
<comment type="subcellular location">
    <subcellularLocation>
        <location evidence="2">Cell membrane</location>
        <topology evidence="2">Multi-pass membrane protein</topology>
    </subcellularLocation>
</comment>
<keyword evidence="9 12" id="KW-1133">Transmembrane helix</keyword>
<evidence type="ECO:0000256" key="6">
    <source>
        <dbReference type="ARBA" id="ARBA00022679"/>
    </source>
</evidence>
<dbReference type="InterPro" id="IPR004358">
    <property type="entry name" value="Sig_transdc_His_kin-like_C"/>
</dbReference>
<dbReference type="RefSeq" id="WP_188564107.1">
    <property type="nucleotide sequence ID" value="NZ_BMED01000001.1"/>
</dbReference>
<feature type="transmembrane region" description="Helical" evidence="12">
    <location>
        <begin position="184"/>
        <end position="206"/>
    </location>
</feature>
<dbReference type="EC" id="2.7.13.3" evidence="3"/>
<dbReference type="Pfam" id="PF02518">
    <property type="entry name" value="HATPase_c"/>
    <property type="match status" value="1"/>
</dbReference>
<feature type="transmembrane region" description="Helical" evidence="12">
    <location>
        <begin position="6"/>
        <end position="27"/>
    </location>
</feature>
<comment type="catalytic activity">
    <reaction evidence="1">
        <text>ATP + protein L-histidine = ADP + protein N-phospho-L-histidine.</text>
        <dbReference type="EC" id="2.7.13.3"/>
    </reaction>
</comment>
<dbReference type="Gene3D" id="3.30.450.20">
    <property type="entry name" value="PAS domain"/>
    <property type="match status" value="1"/>
</dbReference>
<dbReference type="SMART" id="SM00387">
    <property type="entry name" value="HATPase_c"/>
    <property type="match status" value="1"/>
</dbReference>
<evidence type="ECO:0000256" key="11">
    <source>
        <dbReference type="ARBA" id="ARBA00023136"/>
    </source>
</evidence>
<dbReference type="InterPro" id="IPR036097">
    <property type="entry name" value="HisK_dim/P_sf"/>
</dbReference>
<dbReference type="Pfam" id="PF00512">
    <property type="entry name" value="HisKA"/>
    <property type="match status" value="1"/>
</dbReference>
<dbReference type="Gene3D" id="1.10.287.130">
    <property type="match status" value="1"/>
</dbReference>
<evidence type="ECO:0000256" key="10">
    <source>
        <dbReference type="ARBA" id="ARBA00023012"/>
    </source>
</evidence>
<keyword evidence="10" id="KW-0902">Two-component regulatory system</keyword>
<dbReference type="InterPro" id="IPR003661">
    <property type="entry name" value="HisK_dim/P_dom"/>
</dbReference>
<dbReference type="NCBIfam" id="NF008312">
    <property type="entry name" value="PRK11100.1"/>
    <property type="match status" value="1"/>
</dbReference>
<dbReference type="PROSITE" id="PS50109">
    <property type="entry name" value="HIS_KIN"/>
    <property type="match status" value="1"/>
</dbReference>
<organism evidence="15 16">
    <name type="scientific">Undibacterium terreum</name>
    <dbReference type="NCBI Taxonomy" id="1224302"/>
    <lineage>
        <taxon>Bacteria</taxon>
        <taxon>Pseudomonadati</taxon>
        <taxon>Pseudomonadota</taxon>
        <taxon>Betaproteobacteria</taxon>
        <taxon>Burkholderiales</taxon>
        <taxon>Oxalobacteraceae</taxon>
        <taxon>Undibacterium</taxon>
    </lineage>
</organism>
<keyword evidence="8 15" id="KW-0418">Kinase</keyword>
<evidence type="ECO:0000256" key="3">
    <source>
        <dbReference type="ARBA" id="ARBA00012438"/>
    </source>
</evidence>
<evidence type="ECO:0000313" key="16">
    <source>
        <dbReference type="Proteomes" id="UP000637423"/>
    </source>
</evidence>
<evidence type="ECO:0000313" key="15">
    <source>
        <dbReference type="EMBL" id="GGC58468.1"/>
    </source>
</evidence>
<reference evidence="15" key="2">
    <citation type="submission" date="2020-09" db="EMBL/GenBank/DDBJ databases">
        <authorList>
            <person name="Sun Q."/>
            <person name="Zhou Y."/>
        </authorList>
    </citation>
    <scope>NUCLEOTIDE SEQUENCE</scope>
    <source>
        <strain evidence="15">CGMCC 1.10998</strain>
    </source>
</reference>
<dbReference type="PROSITE" id="PS50885">
    <property type="entry name" value="HAMP"/>
    <property type="match status" value="1"/>
</dbReference>
<evidence type="ECO:0000259" key="13">
    <source>
        <dbReference type="PROSITE" id="PS50109"/>
    </source>
</evidence>
<evidence type="ECO:0000256" key="8">
    <source>
        <dbReference type="ARBA" id="ARBA00022777"/>
    </source>
</evidence>
<dbReference type="Gene3D" id="6.10.340.10">
    <property type="match status" value="1"/>
</dbReference>
<comment type="caution">
    <text evidence="15">The sequence shown here is derived from an EMBL/GenBank/DDBJ whole genome shotgun (WGS) entry which is preliminary data.</text>
</comment>
<evidence type="ECO:0000256" key="1">
    <source>
        <dbReference type="ARBA" id="ARBA00000085"/>
    </source>
</evidence>
<evidence type="ECO:0000256" key="7">
    <source>
        <dbReference type="ARBA" id="ARBA00022692"/>
    </source>
</evidence>
<dbReference type="InterPro" id="IPR005467">
    <property type="entry name" value="His_kinase_dom"/>
</dbReference>
<dbReference type="Proteomes" id="UP000637423">
    <property type="component" value="Unassembled WGS sequence"/>
</dbReference>
<dbReference type="InterPro" id="IPR029151">
    <property type="entry name" value="Sensor-like_sf"/>
</dbReference>
<dbReference type="PRINTS" id="PR00344">
    <property type="entry name" value="BCTRLSENSOR"/>
</dbReference>
<gene>
    <name evidence="15" type="primary">creC</name>
    <name evidence="15" type="ORF">GCM10011396_01670</name>
</gene>
<evidence type="ECO:0000256" key="5">
    <source>
        <dbReference type="ARBA" id="ARBA00022553"/>
    </source>
</evidence>
<reference evidence="15" key="1">
    <citation type="journal article" date="2014" name="Int. J. Syst. Evol. Microbiol.">
        <title>Complete genome sequence of Corynebacterium casei LMG S-19264T (=DSM 44701T), isolated from a smear-ripened cheese.</title>
        <authorList>
            <consortium name="US DOE Joint Genome Institute (JGI-PGF)"/>
            <person name="Walter F."/>
            <person name="Albersmeier A."/>
            <person name="Kalinowski J."/>
            <person name="Ruckert C."/>
        </authorList>
    </citation>
    <scope>NUCLEOTIDE SEQUENCE</scope>
    <source>
        <strain evidence="15">CGMCC 1.10998</strain>
    </source>
</reference>
<evidence type="ECO:0000256" key="9">
    <source>
        <dbReference type="ARBA" id="ARBA00022989"/>
    </source>
</evidence>
<keyword evidence="16" id="KW-1185">Reference proteome</keyword>
<dbReference type="CDD" id="cd00082">
    <property type="entry name" value="HisKA"/>
    <property type="match status" value="1"/>
</dbReference>
<feature type="domain" description="Histidine kinase" evidence="13">
    <location>
        <begin position="262"/>
        <end position="482"/>
    </location>
</feature>
<keyword evidence="4" id="KW-1003">Cell membrane</keyword>
<dbReference type="InterPro" id="IPR003660">
    <property type="entry name" value="HAMP_dom"/>
</dbReference>
<dbReference type="InterPro" id="IPR003594">
    <property type="entry name" value="HATPase_dom"/>
</dbReference>
<dbReference type="SUPFAM" id="SSF55874">
    <property type="entry name" value="ATPase domain of HSP90 chaperone/DNA topoisomerase II/histidine kinase"/>
    <property type="match status" value="1"/>
</dbReference>
<dbReference type="EMBL" id="BMED01000001">
    <property type="protein sequence ID" value="GGC58468.1"/>
    <property type="molecule type" value="Genomic_DNA"/>
</dbReference>
<proteinExistence type="predicted"/>
<dbReference type="SUPFAM" id="SSF103190">
    <property type="entry name" value="Sensory domain-like"/>
    <property type="match status" value="1"/>
</dbReference>
<evidence type="ECO:0000256" key="2">
    <source>
        <dbReference type="ARBA" id="ARBA00004651"/>
    </source>
</evidence>
<dbReference type="Gene3D" id="3.30.565.10">
    <property type="entry name" value="Histidine kinase-like ATPase, C-terminal domain"/>
    <property type="match status" value="1"/>
</dbReference>
<dbReference type="InterPro" id="IPR036890">
    <property type="entry name" value="HATPase_C_sf"/>
</dbReference>
<keyword evidence="7 12" id="KW-0812">Transmembrane</keyword>
<keyword evidence="11 12" id="KW-0472">Membrane</keyword>
<evidence type="ECO:0000256" key="4">
    <source>
        <dbReference type="ARBA" id="ARBA00022475"/>
    </source>
</evidence>
<accession>A0A916U2R8</accession>
<sequence length="482" mass="52968">MKLGLRVFLGYFLIVGLAALVVQQVFLKEVKPAVRQAMESTLVDTANILAELAVPDMKNNTIANGEFAAHIKGYSQRGIDASIWGLRKNSMDYRVYITDKSGKVVFDSAGQDLGKDYSRWNDVYQTLHGKYGARSTKINANDDSSSVMHVAAAIRDGDQLIGVLTVAKPNSSLQPALDKSERIILRWSVGLIVISLLVGGGMTWWVSNTLGHLQSYARAVTAGERAEPPKRGPQEVVELGRQLEGMRQQLEGKQYVENTMHTLTHELKSPLAAIRGAAELLTDESKESVPASVQQRFLKNIQEQSLRLSELVEKMLALAALENRQFVEHPEPVDIQAMLAEVAGLLEQRANQAGVSLDLQLPDKAIHIMGDKFLLKQACANLLENAISFSAPDSHIELGLQLSENILQIRIRDFGSGIPEYAMPRLFERFYSLPRPDGQAKSTGLGLCFVREIAHLHRGQIRLSNNMKGGGVTATLALPAKS</sequence>
<dbReference type="PANTHER" id="PTHR45436:SF10">
    <property type="entry name" value="HISTIDINE KINASE"/>
    <property type="match status" value="1"/>
</dbReference>
<dbReference type="SUPFAM" id="SSF47384">
    <property type="entry name" value="Homodimeric domain of signal transducing histidine kinase"/>
    <property type="match status" value="1"/>
</dbReference>
<dbReference type="GO" id="GO:0005886">
    <property type="term" value="C:plasma membrane"/>
    <property type="evidence" value="ECO:0007669"/>
    <property type="project" value="UniProtKB-SubCell"/>
</dbReference>
<name>A0A916U2R8_9BURK</name>
<dbReference type="PANTHER" id="PTHR45436">
    <property type="entry name" value="SENSOR HISTIDINE KINASE YKOH"/>
    <property type="match status" value="1"/>
</dbReference>
<keyword evidence="6" id="KW-0808">Transferase</keyword>
<dbReference type="InterPro" id="IPR050428">
    <property type="entry name" value="TCS_sensor_his_kinase"/>
</dbReference>
<dbReference type="GO" id="GO:0000155">
    <property type="term" value="F:phosphorelay sensor kinase activity"/>
    <property type="evidence" value="ECO:0007669"/>
    <property type="project" value="InterPro"/>
</dbReference>
<evidence type="ECO:0000259" key="14">
    <source>
        <dbReference type="PROSITE" id="PS50885"/>
    </source>
</evidence>
<dbReference type="SMART" id="SM00388">
    <property type="entry name" value="HisKA"/>
    <property type="match status" value="1"/>
</dbReference>